<evidence type="ECO:0000256" key="3">
    <source>
        <dbReference type="ARBA" id="ARBA00022989"/>
    </source>
</evidence>
<keyword evidence="3 5" id="KW-1133">Transmembrane helix</keyword>
<comment type="caution">
    <text evidence="8">The sequence shown here is derived from an EMBL/GenBank/DDBJ whole genome shotgun (WGS) entry which is preliminary data.</text>
</comment>
<evidence type="ECO:0000256" key="5">
    <source>
        <dbReference type="SAM" id="Phobius"/>
    </source>
</evidence>
<evidence type="ECO:0000256" key="6">
    <source>
        <dbReference type="SAM" id="SignalP"/>
    </source>
</evidence>
<feature type="transmembrane region" description="Helical" evidence="5">
    <location>
        <begin position="234"/>
        <end position="255"/>
    </location>
</feature>
<evidence type="ECO:0000256" key="2">
    <source>
        <dbReference type="ARBA" id="ARBA00022692"/>
    </source>
</evidence>
<feature type="transmembrane region" description="Helical" evidence="5">
    <location>
        <begin position="143"/>
        <end position="162"/>
    </location>
</feature>
<dbReference type="AlphaFoldDB" id="S9QDT1"/>
<dbReference type="OrthoDB" id="321830at2"/>
<dbReference type="SUPFAM" id="SSF103481">
    <property type="entry name" value="Multidrug resistance efflux transporter EmrE"/>
    <property type="match status" value="2"/>
</dbReference>
<dbReference type="Proteomes" id="UP000015347">
    <property type="component" value="Unassembled WGS sequence"/>
</dbReference>
<dbReference type="GO" id="GO:0016020">
    <property type="term" value="C:membrane"/>
    <property type="evidence" value="ECO:0007669"/>
    <property type="project" value="UniProtKB-SubCell"/>
</dbReference>
<feature type="transmembrane region" description="Helical" evidence="5">
    <location>
        <begin position="174"/>
        <end position="192"/>
    </location>
</feature>
<dbReference type="InterPro" id="IPR037185">
    <property type="entry name" value="EmrE-like"/>
</dbReference>
<feature type="signal peptide" evidence="6">
    <location>
        <begin position="1"/>
        <end position="15"/>
    </location>
</feature>
<feature type="transmembrane region" description="Helical" evidence="5">
    <location>
        <begin position="66"/>
        <end position="86"/>
    </location>
</feature>
<dbReference type="EMBL" id="APVH01000035">
    <property type="protein sequence ID" value="EPX79576.1"/>
    <property type="molecule type" value="Genomic_DNA"/>
</dbReference>
<keyword evidence="9" id="KW-1185">Reference proteome</keyword>
<keyword evidence="4 5" id="KW-0472">Membrane</keyword>
<dbReference type="Pfam" id="PF00892">
    <property type="entry name" value="EamA"/>
    <property type="match status" value="1"/>
</dbReference>
<dbReference type="InterPro" id="IPR000620">
    <property type="entry name" value="EamA_dom"/>
</dbReference>
<evidence type="ECO:0000256" key="4">
    <source>
        <dbReference type="ARBA" id="ARBA00023136"/>
    </source>
</evidence>
<accession>S9QDT1</accession>
<evidence type="ECO:0000256" key="1">
    <source>
        <dbReference type="ARBA" id="ARBA00004141"/>
    </source>
</evidence>
<dbReference type="STRING" id="1123237.Salmuc_05516"/>
<feature type="chain" id="PRO_5012497617" evidence="6">
    <location>
        <begin position="16"/>
        <end position="287"/>
    </location>
</feature>
<feature type="transmembrane region" description="Helical" evidence="5">
    <location>
        <begin position="261"/>
        <end position="280"/>
    </location>
</feature>
<feature type="transmembrane region" description="Helical" evidence="5">
    <location>
        <begin position="36"/>
        <end position="54"/>
    </location>
</feature>
<evidence type="ECO:0000313" key="8">
    <source>
        <dbReference type="EMBL" id="EPX79576.1"/>
    </source>
</evidence>
<dbReference type="HOGENOM" id="CLU_069324_0_0_5"/>
<feature type="transmembrane region" description="Helical" evidence="5">
    <location>
        <begin position="92"/>
        <end position="110"/>
    </location>
</feature>
<organism evidence="8 9">
    <name type="scientific">Salipiger mucosus DSM 16094</name>
    <dbReference type="NCBI Taxonomy" id="1123237"/>
    <lineage>
        <taxon>Bacteria</taxon>
        <taxon>Pseudomonadati</taxon>
        <taxon>Pseudomonadota</taxon>
        <taxon>Alphaproteobacteria</taxon>
        <taxon>Rhodobacterales</taxon>
        <taxon>Roseobacteraceae</taxon>
        <taxon>Salipiger</taxon>
    </lineage>
</organism>
<proteinExistence type="predicted"/>
<feature type="transmembrane region" description="Helical" evidence="5">
    <location>
        <begin position="198"/>
        <end position="222"/>
    </location>
</feature>
<gene>
    <name evidence="8" type="ORF">Salmuc_05516</name>
</gene>
<dbReference type="PANTHER" id="PTHR32322:SF9">
    <property type="entry name" value="AMINO-ACID METABOLITE EFFLUX PUMP-RELATED"/>
    <property type="match status" value="1"/>
</dbReference>
<keyword evidence="2 5" id="KW-0812">Transmembrane</keyword>
<sequence length="287" mass="28820">MRLFLLTALTMMAFAANSVLNRAALAGGGIGPEAFGTIRLLSGAGVLLVLALVLRRRETVAGPGRIPGVAGLLLYIYGFSAAYVALDAGAGALILFGVVQVTMFAGALLGGERPPARRWIGAVLAFAGLSWLLWPGADAVVSLRHGLTMAAAGLGWGVYSLAGRKARDPLFSTAANFVLAAPLGLFIGAVVVPSPSDIVMTGAGIVLAVVSGAVTSGLGYALWYSVLPQLPGTVAAVAQLTVPVIAALGGVIVLGEGVSPALLAAAGLVLGGVAISVLPLPRWRPRG</sequence>
<dbReference type="eggNOG" id="COG0697">
    <property type="taxonomic scope" value="Bacteria"/>
</dbReference>
<evidence type="ECO:0000259" key="7">
    <source>
        <dbReference type="Pfam" id="PF00892"/>
    </source>
</evidence>
<name>S9QDT1_9RHOB</name>
<comment type="subcellular location">
    <subcellularLocation>
        <location evidence="1">Membrane</location>
        <topology evidence="1">Multi-pass membrane protein</topology>
    </subcellularLocation>
</comment>
<evidence type="ECO:0000313" key="9">
    <source>
        <dbReference type="Proteomes" id="UP000015347"/>
    </source>
</evidence>
<protein>
    <submittedName>
        <fullName evidence="8">Permease of the drug/metabolite transporter (DMT) superfamily</fullName>
    </submittedName>
</protein>
<keyword evidence="6" id="KW-0732">Signal</keyword>
<dbReference type="InterPro" id="IPR050638">
    <property type="entry name" value="AA-Vitamin_Transporters"/>
</dbReference>
<dbReference type="PANTHER" id="PTHR32322">
    <property type="entry name" value="INNER MEMBRANE TRANSPORTER"/>
    <property type="match status" value="1"/>
</dbReference>
<feature type="domain" description="EamA" evidence="7">
    <location>
        <begin position="147"/>
        <end position="277"/>
    </location>
</feature>
<reference evidence="9" key="1">
    <citation type="journal article" date="2014" name="Stand. Genomic Sci.">
        <title>Genome sequence of the exopolysaccharide-producing Salipiger mucosus type strain (DSM 16094(T)), a moderately halophilic member of the Roseobacter clade.</title>
        <authorList>
            <person name="Riedel T."/>
            <person name="Spring S."/>
            <person name="Fiebig A."/>
            <person name="Petersen J."/>
            <person name="Kyrpides N.C."/>
            <person name="Goker M."/>
            <person name="Klenk H.P."/>
        </authorList>
    </citation>
    <scope>NUCLEOTIDE SEQUENCE [LARGE SCALE GENOMIC DNA]</scope>
    <source>
        <strain evidence="9">DSM 16094</strain>
    </source>
</reference>
<feature type="transmembrane region" description="Helical" evidence="5">
    <location>
        <begin position="119"/>
        <end position="137"/>
    </location>
</feature>
<dbReference type="RefSeq" id="WP_020038582.1">
    <property type="nucleotide sequence ID" value="NZ_KE557278.1"/>
</dbReference>